<name>A0ABU2G374_9EURY</name>
<reference evidence="6 7" key="1">
    <citation type="submission" date="2022-06" db="EMBL/GenBank/DDBJ databases">
        <title>Halogeometricum sp. a new haloarchaeum isolate from saline soil.</title>
        <authorList>
            <person name="Strakova D."/>
            <person name="Galisteo C."/>
            <person name="Sanchez-Porro C."/>
            <person name="Ventosa A."/>
        </authorList>
    </citation>
    <scope>NUCLEOTIDE SEQUENCE [LARGE SCALE GENOMIC DNA]</scope>
    <source>
        <strain evidence="7">S3BR25-2</strain>
    </source>
</reference>
<evidence type="ECO:0000256" key="2">
    <source>
        <dbReference type="ARBA" id="ARBA00022741"/>
    </source>
</evidence>
<evidence type="ECO:0000256" key="4">
    <source>
        <dbReference type="PROSITE-ProRule" id="PRU00409"/>
    </source>
</evidence>
<keyword evidence="3 4" id="KW-0067">ATP-binding</keyword>
<dbReference type="InterPro" id="IPR011761">
    <property type="entry name" value="ATP-grasp"/>
</dbReference>
<dbReference type="InterPro" id="IPR052032">
    <property type="entry name" value="ATP-dep_AA_Ligase"/>
</dbReference>
<keyword evidence="1" id="KW-0436">Ligase</keyword>
<evidence type="ECO:0000256" key="3">
    <source>
        <dbReference type="ARBA" id="ARBA00022840"/>
    </source>
</evidence>
<evidence type="ECO:0000256" key="1">
    <source>
        <dbReference type="ARBA" id="ARBA00022598"/>
    </source>
</evidence>
<keyword evidence="2 4" id="KW-0547">Nucleotide-binding</keyword>
<dbReference type="RefSeq" id="WP_310929105.1">
    <property type="nucleotide sequence ID" value="NZ_JAMQOQ010000003.1"/>
</dbReference>
<dbReference type="Gene3D" id="3.30.470.20">
    <property type="entry name" value="ATP-grasp fold, B domain"/>
    <property type="match status" value="1"/>
</dbReference>
<proteinExistence type="predicted"/>
<dbReference type="InterPro" id="IPR013815">
    <property type="entry name" value="ATP_grasp_subdomain_1"/>
</dbReference>
<keyword evidence="7" id="KW-1185">Reference proteome</keyword>
<evidence type="ECO:0000259" key="5">
    <source>
        <dbReference type="PROSITE" id="PS50975"/>
    </source>
</evidence>
<evidence type="ECO:0000313" key="6">
    <source>
        <dbReference type="EMBL" id="MDS0295240.1"/>
    </source>
</evidence>
<dbReference type="Gene3D" id="3.30.1490.20">
    <property type="entry name" value="ATP-grasp fold, A domain"/>
    <property type="match status" value="1"/>
</dbReference>
<accession>A0ABU2G374</accession>
<dbReference type="PROSITE" id="PS50975">
    <property type="entry name" value="ATP_GRASP"/>
    <property type="match status" value="1"/>
</dbReference>
<dbReference type="Proteomes" id="UP001254813">
    <property type="component" value="Unassembled WGS sequence"/>
</dbReference>
<feature type="domain" description="ATP-grasp" evidence="5">
    <location>
        <begin position="122"/>
        <end position="321"/>
    </location>
</feature>
<gene>
    <name evidence="6" type="ORF">NDI79_13740</name>
</gene>
<evidence type="ECO:0000313" key="7">
    <source>
        <dbReference type="Proteomes" id="UP001254813"/>
    </source>
</evidence>
<dbReference type="PANTHER" id="PTHR43585:SF2">
    <property type="entry name" value="ATP-GRASP ENZYME FSQD"/>
    <property type="match status" value="1"/>
</dbReference>
<dbReference type="EMBL" id="JAMQOQ010000003">
    <property type="protein sequence ID" value="MDS0295240.1"/>
    <property type="molecule type" value="Genomic_DNA"/>
</dbReference>
<sequence length="403" mass="45362">MTSGTVLVLDSQAQNALGLIRTLSAKGLSVTAGGYTRYLPGMLSRHSAESYVYPDPLTETTTFVDHLVDHLAAHEYDAVFAVTDLTTLLLSKYRERLEETGTAVGAESWDRHLAANDKGRLFEAMADVDVPTPRTHTPASLDDVRELDERIDYPVVVKPRRTTYVDDDGQCYTRRLSGDNYVAPEESLTERYASLVDGDAAFDADPPLVQEYVDGLETMCTVGIADEGELLTHFQHKKFRVYPPSGGVGAVRQGVREPRMRTYAERVVEELGWTGPLHVEFMKTADGDFYLLEVNGRYWGSLALTINSGVDIPWYHYQQLTGETPDVDPNLRYRTDVKQRKLFYQDILWLNENLSRGNVSALVPFLTSFFTTREEFLDLFDPLPLLGVLPRTAKILVNRQDPR</sequence>
<dbReference type="SUPFAM" id="SSF56059">
    <property type="entry name" value="Glutathione synthetase ATP-binding domain-like"/>
    <property type="match status" value="1"/>
</dbReference>
<dbReference type="Gene3D" id="3.40.50.20">
    <property type="match status" value="1"/>
</dbReference>
<comment type="caution">
    <text evidence="6">The sequence shown here is derived from an EMBL/GenBank/DDBJ whole genome shotgun (WGS) entry which is preliminary data.</text>
</comment>
<protein>
    <submittedName>
        <fullName evidence="6">ATP-grasp domain-containing protein</fullName>
    </submittedName>
</protein>
<organism evidence="6 7">
    <name type="scientific">Halogeometricum luteum</name>
    <dbReference type="NCBI Taxonomy" id="2950537"/>
    <lineage>
        <taxon>Archaea</taxon>
        <taxon>Methanobacteriati</taxon>
        <taxon>Methanobacteriota</taxon>
        <taxon>Stenosarchaea group</taxon>
        <taxon>Halobacteria</taxon>
        <taxon>Halobacteriales</taxon>
        <taxon>Haloferacaceae</taxon>
        <taxon>Halogeometricum</taxon>
    </lineage>
</organism>
<dbReference type="PANTHER" id="PTHR43585">
    <property type="entry name" value="FUMIPYRROLE BIOSYNTHESIS PROTEIN C"/>
    <property type="match status" value="1"/>
</dbReference>
<dbReference type="Pfam" id="PF15632">
    <property type="entry name" value="ATPgrasp_Ter"/>
    <property type="match status" value="1"/>
</dbReference>